<proteinExistence type="predicted"/>
<evidence type="ECO:0000313" key="1">
    <source>
        <dbReference type="Proteomes" id="UP000887580"/>
    </source>
</evidence>
<dbReference type="WBParaSite" id="PS1159_v2.g5049.t1">
    <property type="protein sequence ID" value="PS1159_v2.g5049.t1"/>
    <property type="gene ID" value="PS1159_v2.g5049"/>
</dbReference>
<reference evidence="2" key="1">
    <citation type="submission" date="2022-11" db="UniProtKB">
        <authorList>
            <consortium name="WormBaseParasite"/>
        </authorList>
    </citation>
    <scope>IDENTIFICATION</scope>
</reference>
<protein>
    <submittedName>
        <fullName evidence="2">Uncharacterized protein</fullName>
    </submittedName>
</protein>
<dbReference type="Proteomes" id="UP000887580">
    <property type="component" value="Unplaced"/>
</dbReference>
<name>A0AC35GGQ2_9BILA</name>
<evidence type="ECO:0000313" key="2">
    <source>
        <dbReference type="WBParaSite" id="PS1159_v2.g5049.t1"/>
    </source>
</evidence>
<organism evidence="1 2">
    <name type="scientific">Panagrolaimus sp. PS1159</name>
    <dbReference type="NCBI Taxonomy" id="55785"/>
    <lineage>
        <taxon>Eukaryota</taxon>
        <taxon>Metazoa</taxon>
        <taxon>Ecdysozoa</taxon>
        <taxon>Nematoda</taxon>
        <taxon>Chromadorea</taxon>
        <taxon>Rhabditida</taxon>
        <taxon>Tylenchina</taxon>
        <taxon>Panagrolaimomorpha</taxon>
        <taxon>Panagrolaimoidea</taxon>
        <taxon>Panagrolaimidae</taxon>
        <taxon>Panagrolaimus</taxon>
    </lineage>
</organism>
<sequence>MFNLFLFVTLLFIDYVSCQINLGSININKNPRGDLEFGVGQSANIFGFGGDRSLQFTGGPGKFDTQLGGGALIGGERLGLDSGVGVQEGQGLNLGSQLKFGNAPPNPNDPAGQLNAFINNIGYFFQRFSPSPGSIPPSSVPRPSSFGTNSAERSLGNIGVNSGESTVFETTEFPILEVNERQITTEGKKKGRPPIPDGFESLESN</sequence>
<accession>A0AC35GGQ2</accession>